<feature type="domain" description="SET" evidence="1">
    <location>
        <begin position="16"/>
        <end position="130"/>
    </location>
</feature>
<accession>A0A0G0UZT7</accession>
<dbReference type="AlphaFoldDB" id="A0A0G0UZT7"/>
<dbReference type="Gene3D" id="2.170.270.10">
    <property type="entry name" value="SET domain"/>
    <property type="match status" value="1"/>
</dbReference>
<protein>
    <recommendedName>
        <fullName evidence="1">SET domain-containing protein</fullName>
    </recommendedName>
</protein>
<organism evidence="2 3">
    <name type="scientific">Candidatus Roizmanbacteria bacterium GW2011_GWA1_41_13</name>
    <dbReference type="NCBI Taxonomy" id="1618474"/>
    <lineage>
        <taxon>Bacteria</taxon>
        <taxon>Candidatus Roizmaniibacteriota</taxon>
    </lineage>
</organism>
<comment type="caution">
    <text evidence="2">The sequence shown here is derived from an EMBL/GenBank/DDBJ whole genome shotgun (WGS) entry which is preliminary data.</text>
</comment>
<sequence>MVRKQQLIDRLQHTYCRLQPSSIHGVGVFAIRDIPAGIDPFYGSGDPDAERFTKEELQDLDPEVLRLIDDFLVFDKDGSVEIPEEGINGLTMAFYVNHSDNPNLTSPDNGLSFRTNREIKKGEELTAEYRTYDPRSRSLISVAA</sequence>
<evidence type="ECO:0000313" key="2">
    <source>
        <dbReference type="EMBL" id="KKR94133.1"/>
    </source>
</evidence>
<evidence type="ECO:0000313" key="3">
    <source>
        <dbReference type="Proteomes" id="UP000034961"/>
    </source>
</evidence>
<dbReference type="InterPro" id="IPR046341">
    <property type="entry name" value="SET_dom_sf"/>
</dbReference>
<name>A0A0G0UZT7_9BACT</name>
<dbReference type="Proteomes" id="UP000034961">
    <property type="component" value="Unassembled WGS sequence"/>
</dbReference>
<dbReference type="Pfam" id="PF00856">
    <property type="entry name" value="SET"/>
    <property type="match status" value="1"/>
</dbReference>
<dbReference type="EMBL" id="LCAN01000012">
    <property type="protein sequence ID" value="KKR94133.1"/>
    <property type="molecule type" value="Genomic_DNA"/>
</dbReference>
<dbReference type="PROSITE" id="PS50280">
    <property type="entry name" value="SET"/>
    <property type="match status" value="1"/>
</dbReference>
<evidence type="ECO:0000259" key="1">
    <source>
        <dbReference type="PROSITE" id="PS50280"/>
    </source>
</evidence>
<dbReference type="SUPFAM" id="SSF82199">
    <property type="entry name" value="SET domain"/>
    <property type="match status" value="1"/>
</dbReference>
<dbReference type="InterPro" id="IPR001214">
    <property type="entry name" value="SET_dom"/>
</dbReference>
<gene>
    <name evidence="2" type="ORF">UU41_C0012G0015</name>
</gene>
<proteinExistence type="predicted"/>
<reference evidence="2 3" key="1">
    <citation type="journal article" date="2015" name="Nature">
        <title>rRNA introns, odd ribosomes, and small enigmatic genomes across a large radiation of phyla.</title>
        <authorList>
            <person name="Brown C.T."/>
            <person name="Hug L.A."/>
            <person name="Thomas B.C."/>
            <person name="Sharon I."/>
            <person name="Castelle C.J."/>
            <person name="Singh A."/>
            <person name="Wilkins M.J."/>
            <person name="Williams K.H."/>
            <person name="Banfield J.F."/>
        </authorList>
    </citation>
    <scope>NUCLEOTIDE SEQUENCE [LARGE SCALE GENOMIC DNA]</scope>
</reference>